<dbReference type="PROSITE" id="PS51193">
    <property type="entry name" value="HELICASE_ATP_BIND_2"/>
    <property type="match status" value="1"/>
</dbReference>
<dbReference type="InterPro" id="IPR000222">
    <property type="entry name" value="PP2C_BS"/>
</dbReference>
<dbReference type="EC" id="5.6.2.3" evidence="17"/>
<dbReference type="InterPro" id="IPR010614">
    <property type="entry name" value="RAD3-like_helicase_DEAD"/>
</dbReference>
<keyword evidence="7" id="KW-0227">DNA damage</keyword>
<feature type="compositionally biased region" description="Low complexity" evidence="21">
    <location>
        <begin position="1366"/>
        <end position="1377"/>
    </location>
</feature>
<evidence type="ECO:0000256" key="12">
    <source>
        <dbReference type="ARBA" id="ARBA00023004"/>
    </source>
</evidence>
<dbReference type="PANTHER" id="PTHR11472">
    <property type="entry name" value="DNA REPAIR DEAD HELICASE RAD3/XP-D SUBFAMILY MEMBER"/>
    <property type="match status" value="1"/>
</dbReference>
<evidence type="ECO:0000256" key="19">
    <source>
        <dbReference type="ARBA" id="ARBA00082714"/>
    </source>
</evidence>
<evidence type="ECO:0000256" key="10">
    <source>
        <dbReference type="ARBA" id="ARBA00022840"/>
    </source>
</evidence>
<feature type="domain" description="Helicase ATP-binding" evidence="22">
    <location>
        <begin position="492"/>
        <end position="914"/>
    </location>
</feature>
<feature type="compositionally biased region" description="Pro residues" evidence="21">
    <location>
        <begin position="680"/>
        <end position="692"/>
    </location>
</feature>
<organism evidence="24 25">
    <name type="scientific">Knipowitschia caucasica</name>
    <name type="common">Caucasian dwarf goby</name>
    <name type="synonym">Pomatoschistus caucasicus</name>
    <dbReference type="NCBI Taxonomy" id="637954"/>
    <lineage>
        <taxon>Eukaryota</taxon>
        <taxon>Metazoa</taxon>
        <taxon>Chordata</taxon>
        <taxon>Craniata</taxon>
        <taxon>Vertebrata</taxon>
        <taxon>Euteleostomi</taxon>
        <taxon>Actinopterygii</taxon>
        <taxon>Neopterygii</taxon>
        <taxon>Teleostei</taxon>
        <taxon>Neoteleostei</taxon>
        <taxon>Acanthomorphata</taxon>
        <taxon>Gobiaria</taxon>
        <taxon>Gobiiformes</taxon>
        <taxon>Gobioidei</taxon>
        <taxon>Gobiidae</taxon>
        <taxon>Gobiinae</taxon>
        <taxon>Knipowitschia</taxon>
    </lineage>
</organism>
<dbReference type="InterPro" id="IPR014013">
    <property type="entry name" value="Helic_SF1/SF2_ATP-bd_DinG/Rad3"/>
</dbReference>
<dbReference type="SUPFAM" id="SSF52540">
    <property type="entry name" value="P-loop containing nucleoside triphosphate hydrolases"/>
    <property type="match status" value="2"/>
</dbReference>
<dbReference type="PROSITE" id="PS01032">
    <property type="entry name" value="PPM_1"/>
    <property type="match status" value="1"/>
</dbReference>
<dbReference type="InterPro" id="IPR006555">
    <property type="entry name" value="ATP-dep_Helicase_C"/>
</dbReference>
<dbReference type="NCBIfam" id="TIGR00604">
    <property type="entry name" value="rad3"/>
    <property type="match status" value="1"/>
</dbReference>
<dbReference type="Pfam" id="PF00481">
    <property type="entry name" value="PP2C"/>
    <property type="match status" value="1"/>
</dbReference>
<dbReference type="Proteomes" id="UP001497482">
    <property type="component" value="Chromosome 10"/>
</dbReference>
<dbReference type="InterPro" id="IPR045028">
    <property type="entry name" value="DinG/Rad3-like"/>
</dbReference>
<evidence type="ECO:0000259" key="23">
    <source>
        <dbReference type="PROSITE" id="PS51746"/>
    </source>
</evidence>
<dbReference type="InterPro" id="IPR036457">
    <property type="entry name" value="PPM-type-like_dom_sf"/>
</dbReference>
<keyword evidence="16" id="KW-0539">Nucleus</keyword>
<dbReference type="GO" id="GO:0005524">
    <property type="term" value="F:ATP binding"/>
    <property type="evidence" value="ECO:0007669"/>
    <property type="project" value="UniProtKB-KW"/>
</dbReference>
<feature type="compositionally biased region" description="Low complexity" evidence="21">
    <location>
        <begin position="414"/>
        <end position="439"/>
    </location>
</feature>
<evidence type="ECO:0000256" key="18">
    <source>
        <dbReference type="ARBA" id="ARBA00048954"/>
    </source>
</evidence>
<protein>
    <recommendedName>
        <fullName evidence="17">DNA 5'-3' helicase</fullName>
        <ecNumber evidence="17">5.6.2.3</ecNumber>
    </recommendedName>
    <alternativeName>
        <fullName evidence="19">DNA 5'-3' helicase FANCJ</fullName>
    </alternativeName>
</protein>
<keyword evidence="6" id="KW-0547">Nucleotide-binding</keyword>
<evidence type="ECO:0000256" key="11">
    <source>
        <dbReference type="ARBA" id="ARBA00022912"/>
    </source>
</evidence>
<keyword evidence="15" id="KW-0413">Isomerase</keyword>
<dbReference type="GO" id="GO:0004721">
    <property type="term" value="F:phosphoprotein phosphatase activity"/>
    <property type="evidence" value="ECO:0007669"/>
    <property type="project" value="UniProtKB-KW"/>
</dbReference>
<dbReference type="Pfam" id="PF13307">
    <property type="entry name" value="Helicase_C_2"/>
    <property type="match status" value="1"/>
</dbReference>
<evidence type="ECO:0000313" key="24">
    <source>
        <dbReference type="EMBL" id="CAL1571354.1"/>
    </source>
</evidence>
<evidence type="ECO:0000313" key="25">
    <source>
        <dbReference type="Proteomes" id="UP001497482"/>
    </source>
</evidence>
<dbReference type="GO" id="GO:0005634">
    <property type="term" value="C:nucleus"/>
    <property type="evidence" value="ECO:0007669"/>
    <property type="project" value="UniProtKB-SubCell"/>
</dbReference>
<dbReference type="Gene3D" id="3.40.50.300">
    <property type="entry name" value="P-loop containing nucleotide triphosphate hydrolases"/>
    <property type="match status" value="3"/>
</dbReference>
<comment type="catalytic activity">
    <reaction evidence="18">
        <text>ATP + H2O = ADP + phosphate + H(+)</text>
        <dbReference type="Rhea" id="RHEA:13065"/>
        <dbReference type="ChEBI" id="CHEBI:15377"/>
        <dbReference type="ChEBI" id="CHEBI:15378"/>
        <dbReference type="ChEBI" id="CHEBI:30616"/>
        <dbReference type="ChEBI" id="CHEBI:43474"/>
        <dbReference type="ChEBI" id="CHEBI:456216"/>
        <dbReference type="EC" id="5.6.2.3"/>
    </reaction>
</comment>
<evidence type="ECO:0000256" key="3">
    <source>
        <dbReference type="ARBA" id="ARBA00008792"/>
    </source>
</evidence>
<proteinExistence type="inferred from homology"/>
<evidence type="ECO:0000256" key="4">
    <source>
        <dbReference type="ARBA" id="ARBA00022485"/>
    </source>
</evidence>
<keyword evidence="9" id="KW-0347">Helicase</keyword>
<comment type="cofactor">
    <cofactor evidence="1">
        <name>[4Fe-4S] cluster</name>
        <dbReference type="ChEBI" id="CHEBI:49883"/>
    </cofactor>
</comment>
<evidence type="ECO:0000256" key="2">
    <source>
        <dbReference type="ARBA" id="ARBA00004123"/>
    </source>
</evidence>
<feature type="compositionally biased region" description="Basic and acidic residues" evidence="21">
    <location>
        <begin position="1507"/>
        <end position="1524"/>
    </location>
</feature>
<evidence type="ECO:0000256" key="15">
    <source>
        <dbReference type="ARBA" id="ARBA00023235"/>
    </source>
</evidence>
<feature type="domain" description="PPM-type phosphatase" evidence="23">
    <location>
        <begin position="72"/>
        <end position="360"/>
    </location>
</feature>
<keyword evidence="10" id="KW-0067">ATP-binding</keyword>
<keyword evidence="13" id="KW-0411">Iron-sulfur</keyword>
<dbReference type="InterPro" id="IPR004827">
    <property type="entry name" value="bZIP"/>
</dbReference>
<keyword evidence="8 20" id="KW-0378">Hydrolase</keyword>
<name>A0AAV2J8A4_KNICA</name>
<gene>
    <name evidence="24" type="ORF">KC01_LOCUS3473</name>
</gene>
<evidence type="ECO:0000256" key="1">
    <source>
        <dbReference type="ARBA" id="ARBA00001966"/>
    </source>
</evidence>
<feature type="region of interest" description="Disordered" evidence="21">
    <location>
        <begin position="555"/>
        <end position="699"/>
    </location>
</feature>
<feature type="region of interest" description="Disordered" evidence="21">
    <location>
        <begin position="25"/>
        <end position="82"/>
    </location>
</feature>
<feature type="compositionally biased region" description="Basic and acidic residues" evidence="21">
    <location>
        <begin position="1555"/>
        <end position="1567"/>
    </location>
</feature>
<dbReference type="CDD" id="cd18788">
    <property type="entry name" value="SF2_C_XPD"/>
    <property type="match status" value="1"/>
</dbReference>
<dbReference type="SMART" id="SM00491">
    <property type="entry name" value="HELICc2"/>
    <property type="match status" value="1"/>
</dbReference>
<dbReference type="InterPro" id="IPR013020">
    <property type="entry name" value="Rad3/Chl1-like"/>
</dbReference>
<evidence type="ECO:0000256" key="16">
    <source>
        <dbReference type="ARBA" id="ARBA00023242"/>
    </source>
</evidence>
<feature type="region of interest" description="Disordered" evidence="21">
    <location>
        <begin position="1354"/>
        <end position="1394"/>
    </location>
</feature>
<keyword evidence="5" id="KW-0479">Metal-binding</keyword>
<dbReference type="GO" id="GO:0003700">
    <property type="term" value="F:DNA-binding transcription factor activity"/>
    <property type="evidence" value="ECO:0007669"/>
    <property type="project" value="InterPro"/>
</dbReference>
<evidence type="ECO:0000256" key="8">
    <source>
        <dbReference type="ARBA" id="ARBA00022801"/>
    </source>
</evidence>
<dbReference type="Gene3D" id="3.60.40.10">
    <property type="entry name" value="PPM-type phosphatase domain"/>
    <property type="match status" value="1"/>
</dbReference>
<sequence>MLLCAAVCEDQGGRKYMEDVTEVVVESQAEERDLKPGSEQDDSPVEEDRLRERAQDTAGMEDSAQTSSFPNSSLSPTDSSPSPPESVAFFAVFDGHGGAEAARFARDHLWSFIKNQRGFWSLCDRSVCNAIRRGFVACHHAMWKKLPEWPRTLTGLPSTSGTTASVVVIRGDRMYVAHVGDSAVVLGVEDQASSSVRALELTQDHKPELPREKQRIEGLGGSVIKKSGVNRVVWKRPRLTHNGPVRRSTVIDQIPFLAVARALGDLWSYDFFSGEFVVSPEPDTSVVILDPKKHRYIILASDGVWNMLPPQEAVNVCYNHDTSKVSCTLSSARQLVSLSLVRWRQKMLRADNTSAIVIRLICPGTEYCPLRREERLMDLSQSQKEAQVQIQPDEDESLFLPSLDRCDGLAGDSDLFLSDSPPSSPASPASPSLWTPPASKRTKQDQDQSPPTSQRHPEDTEQNAAFCNTHSHTHCTFSTSPIMASPVDYTIGGVKIQFPCKAYPSQLAMMNSIVRGLNNGQNCLLESPTGSGKSLALLCSTLAWQNQQILKFQQSFQSQDEKSQSEKSGGDLKKKCTCQNKTKPSQSSSNLVDLTQSPDPVPQAQSTVAPETTKPKSIASRLSEKLQTSLQREEDEEDEFKPDRKRIRSAETKTRKKPRTEKGVIFLDDEPEFEKQPSPLDTPPESRPPPPASMNSCCHECSCPAAEEASVKRPKVPKIFFGTRTHKQIKQIAHELKRTQYSSAPMTILSSRDHSCVHPEVAPHANRNERCKDLREGKDGHCRFYHNVQKMSSQWNLQRNHGLNQAWDIEELVSLGRKLRACSYYAARELMQSANVVFCPYNYLLDPLIRESMEINLQGQILVLDEAHNIEDCARESASYSLDQQSLKVCREELDSLIRGKIRIAQHEPLRDFCYSLTNWIQSSQDLMVERGFENSSKVWRGTEVVDIFKMLGITPETFSLLKQCLASVMEKEEQVKDETVELPTISSVSATVLKSVFMVLDYLYRDNCRFADDYRVALQRSYTWSNQFPPDVPDALGFIVRRHRQRSTKVKMEVLTLSFWCLNPAVAFSDLSGCVHSIVLTSGTLSPMGSFSSELGVNFTIQLEANHVINKSQVWVGTVGSGPQGRKLYATFQHTETYAFQDEVGDLLLHVCQAVSKGVLCFLPSYKMLDKLRDRWGNTGLWEKLETLKMVIAEPRGGAKGDFDDLLQSYYEAIKHTQHRDGALLIAVCRGKVSEGLDFTDDNARAVVTIGIPFPNIKDLQVELKMKYNDQHCRTRGLLSGNRWYEIQAYRALNQALGRCIRHKNDWGALVLVDDRYRNNPNKYITGLSKWVRQLVLHHDNFPNAMQSLVTFSQEQRSRTETGVSPSPALQSPPSSTGLKETKEPRTPLSNCPVLIQRSPPPLMHNSHIQDLKSASPQTLAPVPKFPQVYPMFTSSPVNPSYRRPIFKEKDSKQDSNTPEVTAKSESKDCLNQSETQLKDVPVSDEEDETVFFTPELFEGDESEGSPEKEKEEAMQGERERKQRSSSTTAGESVGRVRTRARRTKRRATSQKQKSHEAGTDIRRETPSSTYPQSTVYDIVTPEAKETGPLLTHAAAILGPSDEKSPERAKVIKIQRSRRRIRNRTQSSNRRKRATQSLCCSGLCCRSCGKELLQNAHGVLKREVCESAAVSLLLQHRPSELPLCGCGGGGRGAGGGGGGGEPFEWHLLRVQSPAAVSSLCSELQTFREDPCTGYNAVWRPGSGSVTTFLRCRNCPEAETPTAAHVVYPTDATLTQMWLTPASVSYCSLVLD</sequence>
<feature type="region of interest" description="Disordered" evidence="21">
    <location>
        <begin position="414"/>
        <end position="460"/>
    </location>
</feature>
<feature type="compositionally biased region" description="Basic residues" evidence="21">
    <location>
        <begin position="1538"/>
        <end position="1550"/>
    </location>
</feature>
<evidence type="ECO:0000256" key="5">
    <source>
        <dbReference type="ARBA" id="ARBA00022723"/>
    </source>
</evidence>
<dbReference type="SMART" id="SM00488">
    <property type="entry name" value="DEXDc2"/>
    <property type="match status" value="1"/>
</dbReference>
<feature type="compositionally biased region" description="Basic and acidic residues" evidence="21">
    <location>
        <begin position="559"/>
        <end position="574"/>
    </location>
</feature>
<dbReference type="PROSITE" id="PS00036">
    <property type="entry name" value="BZIP_BASIC"/>
    <property type="match status" value="1"/>
</dbReference>
<dbReference type="PANTHER" id="PTHR11472:SF47">
    <property type="entry name" value="FANCONI ANEMIA GROUP J PROTEIN"/>
    <property type="match status" value="1"/>
</dbReference>
<dbReference type="FunFam" id="3.40.50.300:FF:000977">
    <property type="entry name" value="BRCA1 interacting protein C-terminal helicase 1"/>
    <property type="match status" value="1"/>
</dbReference>
<dbReference type="CDD" id="cd00143">
    <property type="entry name" value="PP2Cc"/>
    <property type="match status" value="1"/>
</dbReference>
<comment type="similarity">
    <text evidence="3">Belongs to the DEAD box helicase family. DEAH subfamily.</text>
</comment>
<feature type="compositionally biased region" description="Low complexity" evidence="21">
    <location>
        <begin position="67"/>
        <end position="80"/>
    </location>
</feature>
<dbReference type="InterPro" id="IPR006554">
    <property type="entry name" value="Helicase-like_DEXD_c2"/>
</dbReference>
<evidence type="ECO:0000256" key="14">
    <source>
        <dbReference type="ARBA" id="ARBA00023204"/>
    </source>
</evidence>
<keyword evidence="11 20" id="KW-0904">Protein phosphatase</keyword>
<feature type="compositionally biased region" description="Basic and acidic residues" evidence="21">
    <location>
        <begin position="29"/>
        <end position="38"/>
    </location>
</feature>
<keyword evidence="25" id="KW-1185">Reference proteome</keyword>
<evidence type="ECO:0000256" key="17">
    <source>
        <dbReference type="ARBA" id="ARBA00044969"/>
    </source>
</evidence>
<feature type="region of interest" description="Disordered" evidence="21">
    <location>
        <begin position="1434"/>
        <end position="1576"/>
    </location>
</feature>
<comment type="subcellular location">
    <subcellularLocation>
        <location evidence="2">Nucleus</location>
    </subcellularLocation>
</comment>
<evidence type="ECO:0000256" key="6">
    <source>
        <dbReference type="ARBA" id="ARBA00022741"/>
    </source>
</evidence>
<evidence type="ECO:0000256" key="13">
    <source>
        <dbReference type="ARBA" id="ARBA00023014"/>
    </source>
</evidence>
<dbReference type="Pfam" id="PF06733">
    <property type="entry name" value="DEAD_2"/>
    <property type="match status" value="1"/>
</dbReference>
<dbReference type="SMART" id="SM00332">
    <property type="entry name" value="PP2Cc"/>
    <property type="match status" value="1"/>
</dbReference>
<accession>A0AAV2J8A4</accession>
<dbReference type="GO" id="GO:0003677">
    <property type="term" value="F:DNA binding"/>
    <property type="evidence" value="ECO:0007669"/>
    <property type="project" value="InterPro"/>
</dbReference>
<dbReference type="InterPro" id="IPR001932">
    <property type="entry name" value="PPM-type_phosphatase-like_dom"/>
</dbReference>
<keyword evidence="14" id="KW-0234">DNA repair</keyword>
<keyword evidence="12" id="KW-0408">Iron</keyword>
<feature type="compositionally biased region" description="Polar residues" evidence="21">
    <location>
        <begin position="577"/>
        <end position="610"/>
    </location>
</feature>
<evidence type="ECO:0000256" key="7">
    <source>
        <dbReference type="ARBA" id="ARBA00022763"/>
    </source>
</evidence>
<evidence type="ECO:0000256" key="9">
    <source>
        <dbReference type="ARBA" id="ARBA00022806"/>
    </source>
</evidence>
<comment type="similarity">
    <text evidence="20">Belongs to the PP2C family.</text>
</comment>
<dbReference type="GO" id="GO:0006289">
    <property type="term" value="P:nucleotide-excision repair"/>
    <property type="evidence" value="ECO:0007669"/>
    <property type="project" value="TreeGrafter"/>
</dbReference>
<dbReference type="EMBL" id="OZ035832">
    <property type="protein sequence ID" value="CAL1571354.1"/>
    <property type="molecule type" value="Genomic_DNA"/>
</dbReference>
<keyword evidence="4" id="KW-0004">4Fe-4S</keyword>
<evidence type="ECO:0000256" key="20">
    <source>
        <dbReference type="RuleBase" id="RU003465"/>
    </source>
</evidence>
<dbReference type="GO" id="GO:1990918">
    <property type="term" value="P:double-strand break repair involved in meiotic recombination"/>
    <property type="evidence" value="ECO:0007669"/>
    <property type="project" value="TreeGrafter"/>
</dbReference>
<evidence type="ECO:0000256" key="21">
    <source>
        <dbReference type="SAM" id="MobiDB-lite"/>
    </source>
</evidence>
<dbReference type="InterPro" id="IPR027417">
    <property type="entry name" value="P-loop_NTPase"/>
</dbReference>
<evidence type="ECO:0000259" key="22">
    <source>
        <dbReference type="PROSITE" id="PS51193"/>
    </source>
</evidence>
<reference evidence="24 25" key="1">
    <citation type="submission" date="2024-04" db="EMBL/GenBank/DDBJ databases">
        <authorList>
            <person name="Waldvogel A.-M."/>
            <person name="Schoenle A."/>
        </authorList>
    </citation>
    <scope>NUCLEOTIDE SEQUENCE [LARGE SCALE GENOMIC DNA]</scope>
</reference>
<dbReference type="FunFam" id="3.40.50.300:FF:000731">
    <property type="entry name" value="Fanconi anemia group J protein homolog"/>
    <property type="match status" value="1"/>
</dbReference>
<dbReference type="GO" id="GO:0016818">
    <property type="term" value="F:hydrolase activity, acting on acid anhydrides, in phosphorus-containing anhydrides"/>
    <property type="evidence" value="ECO:0007669"/>
    <property type="project" value="InterPro"/>
</dbReference>
<dbReference type="SUPFAM" id="SSF81606">
    <property type="entry name" value="PP2C-like"/>
    <property type="match status" value="1"/>
</dbReference>
<dbReference type="GO" id="GO:0051539">
    <property type="term" value="F:4 iron, 4 sulfur cluster binding"/>
    <property type="evidence" value="ECO:0007669"/>
    <property type="project" value="UniProtKB-KW"/>
</dbReference>
<dbReference type="GO" id="GO:0046872">
    <property type="term" value="F:metal ion binding"/>
    <property type="evidence" value="ECO:0007669"/>
    <property type="project" value="UniProtKB-KW"/>
</dbReference>
<dbReference type="GO" id="GO:0043139">
    <property type="term" value="F:5'-3' DNA helicase activity"/>
    <property type="evidence" value="ECO:0007669"/>
    <property type="project" value="UniProtKB-EC"/>
</dbReference>
<feature type="compositionally biased region" description="Basic and acidic residues" evidence="21">
    <location>
        <begin position="46"/>
        <end position="55"/>
    </location>
</feature>
<dbReference type="PROSITE" id="PS51746">
    <property type="entry name" value="PPM_2"/>
    <property type="match status" value="1"/>
</dbReference>